<organism evidence="1 2">
    <name type="scientific">Paenibacillus odorifer</name>
    <dbReference type="NCBI Taxonomy" id="189426"/>
    <lineage>
        <taxon>Bacteria</taxon>
        <taxon>Bacillati</taxon>
        <taxon>Bacillota</taxon>
        <taxon>Bacilli</taxon>
        <taxon>Bacillales</taxon>
        <taxon>Paenibacillaceae</taxon>
        <taxon>Paenibacillus</taxon>
    </lineage>
</organism>
<proteinExistence type="predicted"/>
<comment type="caution">
    <text evidence="1">The sequence shown here is derived from an EMBL/GenBank/DDBJ whole genome shotgun (WGS) entry which is preliminary data.</text>
</comment>
<protein>
    <submittedName>
        <fullName evidence="1">Uncharacterized protein</fullName>
    </submittedName>
</protein>
<accession>A0AB36JFP7</accession>
<evidence type="ECO:0000313" key="2">
    <source>
        <dbReference type="Proteomes" id="UP000187323"/>
    </source>
</evidence>
<gene>
    <name evidence="1" type="ORF">BSK47_16020</name>
</gene>
<reference evidence="1 2" key="1">
    <citation type="submission" date="2016-10" db="EMBL/GenBank/DDBJ databases">
        <title>Paenibacillus species isolates.</title>
        <authorList>
            <person name="Beno S.M."/>
        </authorList>
    </citation>
    <scope>NUCLEOTIDE SEQUENCE [LARGE SCALE GENOMIC DNA]</scope>
    <source>
        <strain evidence="1 2">FSL H7-0918</strain>
    </source>
</reference>
<dbReference type="EMBL" id="MPTO01000013">
    <property type="protein sequence ID" value="OME19542.1"/>
    <property type="molecule type" value="Genomic_DNA"/>
</dbReference>
<dbReference type="Proteomes" id="UP000187323">
    <property type="component" value="Unassembled WGS sequence"/>
</dbReference>
<dbReference type="RefSeq" id="WP_076135735.1">
    <property type="nucleotide sequence ID" value="NZ_MPTO01000013.1"/>
</dbReference>
<name>A0AB36JFP7_9BACL</name>
<evidence type="ECO:0000313" key="1">
    <source>
        <dbReference type="EMBL" id="OME19542.1"/>
    </source>
</evidence>
<sequence length="125" mass="14335">MTAEEIIRMNPGKELDDLVITEGLKDGFSPSTNMNDAWQLRGHFIDQFGGGFELVRYCDDFPEHCCWDNDGKKVLVWAKTGAEAITKVVALAVRDFYGDFHPWVLFPEMQGKFIEDLKRNTTLFK</sequence>
<dbReference type="AlphaFoldDB" id="A0AB36JFP7"/>